<reference evidence="8" key="1">
    <citation type="submission" date="2021-01" db="EMBL/GenBank/DDBJ databases">
        <authorList>
            <person name="Zahm M."/>
            <person name="Roques C."/>
            <person name="Cabau C."/>
            <person name="Klopp C."/>
            <person name="Donnadieu C."/>
            <person name="Jouanno E."/>
            <person name="Lampietro C."/>
            <person name="Louis A."/>
            <person name="Herpin A."/>
            <person name="Echchiki A."/>
            <person name="Berthelot C."/>
            <person name="Parey E."/>
            <person name="Roest-Crollius H."/>
            <person name="Braasch I."/>
            <person name="Postlethwait J."/>
            <person name="Bobe J."/>
            <person name="Montfort J."/>
            <person name="Bouchez O."/>
            <person name="Begum T."/>
            <person name="Mejri S."/>
            <person name="Adams A."/>
            <person name="Chen W.-J."/>
            <person name="Guiguen Y."/>
        </authorList>
    </citation>
    <scope>NUCLEOTIDE SEQUENCE</scope>
    <source>
        <strain evidence="8">YG-15Mar2019-1</strain>
        <tissue evidence="8">Brain</tissue>
    </source>
</reference>
<keyword evidence="4" id="KW-0325">Glycoprotein</keyword>
<dbReference type="InterPro" id="IPR036179">
    <property type="entry name" value="Ig-like_dom_sf"/>
</dbReference>
<evidence type="ECO:0000259" key="7">
    <source>
        <dbReference type="SMART" id="SM00409"/>
    </source>
</evidence>
<keyword evidence="6" id="KW-1133">Transmembrane helix</keyword>
<keyword evidence="2" id="KW-0732">Signal</keyword>
<evidence type="ECO:0000313" key="9">
    <source>
        <dbReference type="Proteomes" id="UP001046870"/>
    </source>
</evidence>
<dbReference type="SMART" id="SM00409">
    <property type="entry name" value="IG"/>
    <property type="match status" value="3"/>
</dbReference>
<comment type="subcellular location">
    <subcellularLocation>
        <location evidence="1">Membrane</location>
    </subcellularLocation>
</comment>
<sequence>MYSDSLAVPVSKPSTALDEGKCLLVCSVEAGEVVNLTLHRDTGYLHSFFAHCAPVRKTVRVTKKGEYTCEATNPVSNQRASVNLTDDHCSVAVSQLHVSVDEEKCSVGCSVKKGTDVLLSVYQEDGRVVSSMASSHDAPLSISVGVEKKRTYTCEASNSVSNEKTSITVDNLREHCTVSESSRQPVQLIGAEGNSVTFPAAVKNNGNLMYKNTIIGDVTDGQRTPVYNQRFTDRLQWDSSNGLFSITDLKMEDSGEYKVRSNDGGQIPRSVYTLAVYVSESFGKPVELSGAVGSSFTFPAAVKNSGSLMYNHIIVGHVTDGQHTPVDKTFTDRVQWDSSTGFFSITSLRMDDSGEYTVQDIEDGRLQQSVYHLTVCNLCVPVDQSGGCTVASVGCFIAGGVTVGLVAAAYHFWQKKKPNTNAARGCDRGESVEMRKMRGAEAAASGSDGEESVERKPLKPGEEAEAEVSSPPTHNPTERSLSMGPDQDTG</sequence>
<dbReference type="Gene3D" id="2.60.40.10">
    <property type="entry name" value="Immunoglobulins"/>
    <property type="match status" value="4"/>
</dbReference>
<dbReference type="PANTHER" id="PTHR12080">
    <property type="entry name" value="SIGNALING LYMPHOCYTIC ACTIVATION MOLECULE"/>
    <property type="match status" value="1"/>
</dbReference>
<dbReference type="InterPro" id="IPR013783">
    <property type="entry name" value="Ig-like_fold"/>
</dbReference>
<proteinExistence type="predicted"/>
<dbReference type="InterPro" id="IPR015631">
    <property type="entry name" value="CD2/SLAM_rcpt"/>
</dbReference>
<dbReference type="EMBL" id="JAFDVH010000020">
    <property type="protein sequence ID" value="KAG7458483.1"/>
    <property type="molecule type" value="Genomic_DNA"/>
</dbReference>
<feature type="domain" description="Immunoglobulin" evidence="7">
    <location>
        <begin position="106"/>
        <end position="170"/>
    </location>
</feature>
<dbReference type="PANTHER" id="PTHR12080:SF55">
    <property type="entry name" value="LYMPHOCYTE FUNCTION-ASSOCIATED ANTIGEN 3"/>
    <property type="match status" value="1"/>
</dbReference>
<organism evidence="8 9">
    <name type="scientific">Megalops atlanticus</name>
    <name type="common">Tarpon</name>
    <name type="synonym">Clupea gigantea</name>
    <dbReference type="NCBI Taxonomy" id="7932"/>
    <lineage>
        <taxon>Eukaryota</taxon>
        <taxon>Metazoa</taxon>
        <taxon>Chordata</taxon>
        <taxon>Craniata</taxon>
        <taxon>Vertebrata</taxon>
        <taxon>Euteleostomi</taxon>
        <taxon>Actinopterygii</taxon>
        <taxon>Neopterygii</taxon>
        <taxon>Teleostei</taxon>
        <taxon>Elopiformes</taxon>
        <taxon>Megalopidae</taxon>
        <taxon>Megalops</taxon>
    </lineage>
</organism>
<comment type="caution">
    <text evidence="8">The sequence shown here is derived from an EMBL/GenBank/DDBJ whole genome shotgun (WGS) entry which is preliminary data.</text>
</comment>
<dbReference type="Proteomes" id="UP001046870">
    <property type="component" value="Chromosome 20"/>
</dbReference>
<keyword evidence="9" id="KW-1185">Reference proteome</keyword>
<evidence type="ECO:0000256" key="2">
    <source>
        <dbReference type="ARBA" id="ARBA00022729"/>
    </source>
</evidence>
<accession>A0A9D3PEU3</accession>
<evidence type="ECO:0000256" key="4">
    <source>
        <dbReference type="ARBA" id="ARBA00023180"/>
    </source>
</evidence>
<name>A0A9D3PEU3_MEGAT</name>
<feature type="domain" description="Immunoglobulin" evidence="7">
    <location>
        <begin position="185"/>
        <end position="277"/>
    </location>
</feature>
<feature type="region of interest" description="Disordered" evidence="5">
    <location>
        <begin position="435"/>
        <end position="490"/>
    </location>
</feature>
<dbReference type="OrthoDB" id="8741746at2759"/>
<evidence type="ECO:0000256" key="1">
    <source>
        <dbReference type="ARBA" id="ARBA00004370"/>
    </source>
</evidence>
<dbReference type="InterPro" id="IPR003599">
    <property type="entry name" value="Ig_sub"/>
</dbReference>
<dbReference type="GO" id="GO:0016020">
    <property type="term" value="C:membrane"/>
    <property type="evidence" value="ECO:0007669"/>
    <property type="project" value="UniProtKB-SubCell"/>
</dbReference>
<evidence type="ECO:0000256" key="5">
    <source>
        <dbReference type="SAM" id="MobiDB-lite"/>
    </source>
</evidence>
<keyword evidence="3 6" id="KW-0472">Membrane</keyword>
<feature type="transmembrane region" description="Helical" evidence="6">
    <location>
        <begin position="390"/>
        <end position="413"/>
    </location>
</feature>
<evidence type="ECO:0000256" key="3">
    <source>
        <dbReference type="ARBA" id="ARBA00023136"/>
    </source>
</evidence>
<keyword evidence="6" id="KW-0812">Transmembrane</keyword>
<dbReference type="AlphaFoldDB" id="A0A9D3PEU3"/>
<gene>
    <name evidence="8" type="ORF">MATL_G00220680</name>
</gene>
<evidence type="ECO:0000256" key="6">
    <source>
        <dbReference type="SAM" id="Phobius"/>
    </source>
</evidence>
<protein>
    <recommendedName>
        <fullName evidence="7">Immunoglobulin domain-containing protein</fullName>
    </recommendedName>
</protein>
<feature type="compositionally biased region" description="Basic and acidic residues" evidence="5">
    <location>
        <begin position="452"/>
        <end position="462"/>
    </location>
</feature>
<feature type="domain" description="Immunoglobulin" evidence="7">
    <location>
        <begin position="285"/>
        <end position="376"/>
    </location>
</feature>
<evidence type="ECO:0000313" key="8">
    <source>
        <dbReference type="EMBL" id="KAG7458483.1"/>
    </source>
</evidence>
<dbReference type="SUPFAM" id="SSF48726">
    <property type="entry name" value="Immunoglobulin"/>
    <property type="match status" value="3"/>
</dbReference>